<dbReference type="Pfam" id="PF07729">
    <property type="entry name" value="FCD"/>
    <property type="match status" value="1"/>
</dbReference>
<sequence>MTTESPEMTSPIITTHSVGATVQLVLDRLFAQIKSEEYPLDSRLPSERALASEMGVSRNTVREALDVLEARNVIRRRPGSGSFVTWRSPEAESGQGTGAGVTGASVAFETSPLDHLVVRGIIEPEMVRLAVINMTPREIQELERLMAELENVHTDVEAFVAGEENLYRKIAAGTRNPLLASCYGLAIESCRVSFRAALLRRHLTPRRIRECQQRYKSLLQAIAARDVERAVELIKLHLLEEQKLLLQDL</sequence>
<evidence type="ECO:0000256" key="2">
    <source>
        <dbReference type="ARBA" id="ARBA00023125"/>
    </source>
</evidence>
<keyword evidence="3" id="KW-0804">Transcription</keyword>
<dbReference type="GO" id="GO:0003700">
    <property type="term" value="F:DNA-binding transcription factor activity"/>
    <property type="evidence" value="ECO:0007669"/>
    <property type="project" value="InterPro"/>
</dbReference>
<dbReference type="Gene3D" id="1.20.120.530">
    <property type="entry name" value="GntR ligand-binding domain-like"/>
    <property type="match status" value="1"/>
</dbReference>
<dbReference type="InterPro" id="IPR000524">
    <property type="entry name" value="Tscrpt_reg_HTH_GntR"/>
</dbReference>
<dbReference type="PANTHER" id="PTHR43537">
    <property type="entry name" value="TRANSCRIPTIONAL REGULATOR, GNTR FAMILY"/>
    <property type="match status" value="1"/>
</dbReference>
<dbReference type="AlphaFoldDB" id="A0A1R3WYB5"/>
<dbReference type="SUPFAM" id="SSF48008">
    <property type="entry name" value="GntR ligand-binding domain-like"/>
    <property type="match status" value="1"/>
</dbReference>
<dbReference type="SUPFAM" id="SSF46785">
    <property type="entry name" value="Winged helix' DNA-binding domain"/>
    <property type="match status" value="1"/>
</dbReference>
<feature type="coiled-coil region" evidence="4">
    <location>
        <begin position="132"/>
        <end position="159"/>
    </location>
</feature>
<dbReference type="InterPro" id="IPR011711">
    <property type="entry name" value="GntR_C"/>
</dbReference>
<evidence type="ECO:0000256" key="1">
    <source>
        <dbReference type="ARBA" id="ARBA00023015"/>
    </source>
</evidence>
<dbReference type="CDD" id="cd07377">
    <property type="entry name" value="WHTH_GntR"/>
    <property type="match status" value="1"/>
</dbReference>
<accession>A0A1R3WYB5</accession>
<keyword evidence="1" id="KW-0805">Transcription regulation</keyword>
<dbReference type="InterPro" id="IPR036390">
    <property type="entry name" value="WH_DNA-bd_sf"/>
</dbReference>
<dbReference type="SMART" id="SM00345">
    <property type="entry name" value="HTH_GNTR"/>
    <property type="match status" value="1"/>
</dbReference>
<dbReference type="PRINTS" id="PR00035">
    <property type="entry name" value="HTHGNTR"/>
</dbReference>
<dbReference type="SMART" id="SM00895">
    <property type="entry name" value="FCD"/>
    <property type="match status" value="1"/>
</dbReference>
<dbReference type="Pfam" id="PF00392">
    <property type="entry name" value="GntR"/>
    <property type="match status" value="1"/>
</dbReference>
<dbReference type="Gene3D" id="1.10.10.10">
    <property type="entry name" value="Winged helix-like DNA-binding domain superfamily/Winged helix DNA-binding domain"/>
    <property type="match status" value="1"/>
</dbReference>
<dbReference type="GO" id="GO:0003677">
    <property type="term" value="F:DNA binding"/>
    <property type="evidence" value="ECO:0007669"/>
    <property type="project" value="UniProtKB-KW"/>
</dbReference>
<evidence type="ECO:0000313" key="7">
    <source>
        <dbReference type="Proteomes" id="UP000192455"/>
    </source>
</evidence>
<name>A0A1R3WYB5_9RHOB</name>
<evidence type="ECO:0000256" key="3">
    <source>
        <dbReference type="ARBA" id="ARBA00023163"/>
    </source>
</evidence>
<evidence type="ECO:0000256" key="4">
    <source>
        <dbReference type="SAM" id="Coils"/>
    </source>
</evidence>
<dbReference type="PANTHER" id="PTHR43537:SF51">
    <property type="entry name" value="HTH-TYPE TRANSCRIPTIONAL REGULATOR LGOR-RELATED"/>
    <property type="match status" value="1"/>
</dbReference>
<dbReference type="InterPro" id="IPR036388">
    <property type="entry name" value="WH-like_DNA-bd_sf"/>
</dbReference>
<gene>
    <name evidence="6" type="ORF">SAMN05421849_1710</name>
</gene>
<protein>
    <submittedName>
        <fullName evidence="6">Transcriptional regulator, GntR family</fullName>
    </submittedName>
</protein>
<dbReference type="OrthoDB" id="7173258at2"/>
<feature type="domain" description="HTH gntR-type" evidence="5">
    <location>
        <begin position="19"/>
        <end position="87"/>
    </location>
</feature>
<dbReference type="Proteomes" id="UP000192455">
    <property type="component" value="Unassembled WGS sequence"/>
</dbReference>
<keyword evidence="2" id="KW-0238">DNA-binding</keyword>
<proteinExistence type="predicted"/>
<dbReference type="InterPro" id="IPR008920">
    <property type="entry name" value="TF_FadR/GntR_C"/>
</dbReference>
<evidence type="ECO:0000313" key="6">
    <source>
        <dbReference type="EMBL" id="SIT82490.1"/>
    </source>
</evidence>
<evidence type="ECO:0000259" key="5">
    <source>
        <dbReference type="PROSITE" id="PS50949"/>
    </source>
</evidence>
<keyword evidence="7" id="KW-1185">Reference proteome</keyword>
<dbReference type="RefSeq" id="WP_076649456.1">
    <property type="nucleotide sequence ID" value="NZ_FTPS01000001.1"/>
</dbReference>
<dbReference type="PROSITE" id="PS50949">
    <property type="entry name" value="HTH_GNTR"/>
    <property type="match status" value="1"/>
</dbReference>
<reference evidence="6 7" key="1">
    <citation type="submission" date="2017-01" db="EMBL/GenBank/DDBJ databases">
        <authorList>
            <person name="Mah S.A."/>
            <person name="Swanson W.J."/>
            <person name="Moy G.W."/>
            <person name="Vacquier V.D."/>
        </authorList>
    </citation>
    <scope>NUCLEOTIDE SEQUENCE [LARGE SCALE GENOMIC DNA]</scope>
    <source>
        <strain evidence="6 7">DSM 21219</strain>
    </source>
</reference>
<keyword evidence="4" id="KW-0175">Coiled coil</keyword>
<dbReference type="STRING" id="515897.SAMN05421849_1710"/>
<organism evidence="6 7">
    <name type="scientific">Pontibaca methylaminivorans</name>
    <dbReference type="NCBI Taxonomy" id="515897"/>
    <lineage>
        <taxon>Bacteria</taxon>
        <taxon>Pseudomonadati</taxon>
        <taxon>Pseudomonadota</taxon>
        <taxon>Alphaproteobacteria</taxon>
        <taxon>Rhodobacterales</taxon>
        <taxon>Roseobacteraceae</taxon>
        <taxon>Pontibaca</taxon>
    </lineage>
</organism>
<dbReference type="EMBL" id="FTPS01000001">
    <property type="protein sequence ID" value="SIT82490.1"/>
    <property type="molecule type" value="Genomic_DNA"/>
</dbReference>